<keyword evidence="1" id="KW-0732">Signal</keyword>
<feature type="non-terminal residue" evidence="2">
    <location>
        <position position="66"/>
    </location>
</feature>
<keyword evidence="3" id="KW-1185">Reference proteome</keyword>
<proteinExistence type="predicted"/>
<name>N6Z9C3_9RHOO</name>
<evidence type="ECO:0000313" key="3">
    <source>
        <dbReference type="Proteomes" id="UP000013047"/>
    </source>
</evidence>
<reference evidence="2 3" key="1">
    <citation type="submission" date="2012-09" db="EMBL/GenBank/DDBJ databases">
        <title>Draft Genome Sequences of 6 Strains from Genus Thauera.</title>
        <authorList>
            <person name="Liu B."/>
            <person name="Shapleigh J.P."/>
            <person name="Frostegard A.H."/>
        </authorList>
    </citation>
    <scope>NUCLEOTIDE SEQUENCE [LARGE SCALE GENOMIC DNA]</scope>
    <source>
        <strain evidence="2 3">B4P</strain>
    </source>
</reference>
<dbReference type="Proteomes" id="UP000013047">
    <property type="component" value="Unassembled WGS sequence"/>
</dbReference>
<comment type="caution">
    <text evidence="2">The sequence shown here is derived from an EMBL/GenBank/DDBJ whole genome shotgun (WGS) entry which is preliminary data.</text>
</comment>
<feature type="signal peptide" evidence="1">
    <location>
        <begin position="1"/>
        <end position="23"/>
    </location>
</feature>
<dbReference type="AlphaFoldDB" id="N6Z9C3"/>
<feature type="chain" id="PRO_5004128952" evidence="1">
    <location>
        <begin position="24"/>
        <end position="66"/>
    </location>
</feature>
<sequence>MPSSRRLVLSLSLAGLAALGAYAWYANRPPAVLPGGTQTAGAQGGPPAAVAAGAKAVAGGAGAAPG</sequence>
<protein>
    <submittedName>
        <fullName evidence="2">RND family efflux transporter MFP subunit</fullName>
    </submittedName>
</protein>
<evidence type="ECO:0000313" key="2">
    <source>
        <dbReference type="EMBL" id="ENO90918.1"/>
    </source>
</evidence>
<gene>
    <name evidence="2" type="ORF">C667_22984</name>
</gene>
<evidence type="ECO:0000256" key="1">
    <source>
        <dbReference type="SAM" id="SignalP"/>
    </source>
</evidence>
<dbReference type="EMBL" id="AMXF01000413">
    <property type="protein sequence ID" value="ENO90918.1"/>
    <property type="molecule type" value="Genomic_DNA"/>
</dbReference>
<accession>N6Z9C3</accession>
<organism evidence="2 3">
    <name type="scientific">Thauera phenylacetica B4P</name>
    <dbReference type="NCBI Taxonomy" id="1234382"/>
    <lineage>
        <taxon>Bacteria</taxon>
        <taxon>Pseudomonadati</taxon>
        <taxon>Pseudomonadota</taxon>
        <taxon>Betaproteobacteria</taxon>
        <taxon>Rhodocyclales</taxon>
        <taxon>Zoogloeaceae</taxon>
        <taxon>Thauera</taxon>
    </lineage>
</organism>